<dbReference type="SUPFAM" id="SSF54928">
    <property type="entry name" value="RNA-binding domain, RBD"/>
    <property type="match status" value="1"/>
</dbReference>
<evidence type="ECO:0000256" key="4">
    <source>
        <dbReference type="ARBA" id="ARBA00022884"/>
    </source>
</evidence>
<accession>A0AB39ZLY9</accession>
<comment type="similarity">
    <text evidence="2">Belongs to the ESF2/ABP1 family.</text>
</comment>
<feature type="compositionally biased region" description="Basic residues" evidence="7">
    <location>
        <begin position="275"/>
        <end position="288"/>
    </location>
</feature>
<dbReference type="InterPro" id="IPR012677">
    <property type="entry name" value="Nucleotide-bd_a/b_plait_sf"/>
</dbReference>
<name>A0AB39ZLY9_DROSZ</name>
<dbReference type="Proteomes" id="UP001652628">
    <property type="component" value="Chromosome X"/>
</dbReference>
<dbReference type="GO" id="GO:0005730">
    <property type="term" value="C:nucleolus"/>
    <property type="evidence" value="ECO:0007669"/>
    <property type="project" value="UniProtKB-SubCell"/>
</dbReference>
<evidence type="ECO:0000256" key="6">
    <source>
        <dbReference type="PROSITE-ProRule" id="PRU00176"/>
    </source>
</evidence>
<dbReference type="InterPro" id="IPR035979">
    <property type="entry name" value="RBD_domain_sf"/>
</dbReference>
<dbReference type="PROSITE" id="PS50102">
    <property type="entry name" value="RRM"/>
    <property type="match status" value="1"/>
</dbReference>
<evidence type="ECO:0000259" key="8">
    <source>
        <dbReference type="PROSITE" id="PS50102"/>
    </source>
</evidence>
<feature type="region of interest" description="Disordered" evidence="7">
    <location>
        <begin position="1"/>
        <end position="122"/>
    </location>
</feature>
<dbReference type="InterPro" id="IPR034353">
    <property type="entry name" value="ABT1/ESF2_RRM"/>
</dbReference>
<organism evidence="9 10">
    <name type="scientific">Drosophila suzukii</name>
    <name type="common">Spotted-wing drosophila fruit fly</name>
    <dbReference type="NCBI Taxonomy" id="28584"/>
    <lineage>
        <taxon>Eukaryota</taxon>
        <taxon>Metazoa</taxon>
        <taxon>Ecdysozoa</taxon>
        <taxon>Arthropoda</taxon>
        <taxon>Hexapoda</taxon>
        <taxon>Insecta</taxon>
        <taxon>Pterygota</taxon>
        <taxon>Neoptera</taxon>
        <taxon>Endopterygota</taxon>
        <taxon>Diptera</taxon>
        <taxon>Brachycera</taxon>
        <taxon>Muscomorpha</taxon>
        <taxon>Ephydroidea</taxon>
        <taxon>Drosophilidae</taxon>
        <taxon>Drosophila</taxon>
        <taxon>Sophophora</taxon>
    </lineage>
</organism>
<feature type="region of interest" description="Disordered" evidence="7">
    <location>
        <begin position="275"/>
        <end position="295"/>
    </location>
</feature>
<dbReference type="GO" id="GO:0000472">
    <property type="term" value="P:endonucleolytic cleavage to generate mature 5'-end of SSU-rRNA from (SSU-rRNA, 5.8S rRNA, LSU-rRNA)"/>
    <property type="evidence" value="ECO:0007669"/>
    <property type="project" value="TreeGrafter"/>
</dbReference>
<comment type="subcellular location">
    <subcellularLocation>
        <location evidence="1">Nucleus</location>
        <location evidence="1">Nucleolus</location>
    </subcellularLocation>
</comment>
<dbReference type="Gene3D" id="3.30.70.330">
    <property type="match status" value="1"/>
</dbReference>
<keyword evidence="5" id="KW-0539">Nucleus</keyword>
<dbReference type="GO" id="GO:0000447">
    <property type="term" value="P:endonucleolytic cleavage in ITS1 to separate SSU-rRNA from 5.8S rRNA and LSU-rRNA from tricistronic rRNA transcript (SSU-rRNA, 5.8S rRNA, LSU-rRNA)"/>
    <property type="evidence" value="ECO:0007669"/>
    <property type="project" value="TreeGrafter"/>
</dbReference>
<sequence length="295" mass="33801">MPKVKKSKKPKQDPAPMEVEESEPEEEPSDNSYSEPEEQDAEQPLSSDDDGDMDLANFKKGTNSAPTKPKPKERDASSDDDNEGTAPKEQDAELPVPSDDEDEMDLANFKNGSTSARTKSTKKAKKGIIYISNIPKHMNVTRLREILGEYGKIGRVYLQPEKLSSAKAKKNKRKRYNIHFTEGWVEFESKGIAKYLVTVLNNSKISTRKKSQFYDSLWSMKYLPRFKWVHLTERMNYEQAVHKQRLHTEVSQARKETTFFQNNLDKSEFLKKQAKKAKKSEKAAKKKKATSESDD</sequence>
<feature type="compositionally biased region" description="Acidic residues" evidence="7">
    <location>
        <begin position="18"/>
        <end position="53"/>
    </location>
</feature>
<dbReference type="GO" id="GO:0000480">
    <property type="term" value="P:endonucleolytic cleavage in 5'-ETS of tricistronic rRNA transcript (SSU-rRNA, 5.8S rRNA, LSU-rRNA)"/>
    <property type="evidence" value="ECO:0007669"/>
    <property type="project" value="TreeGrafter"/>
</dbReference>
<dbReference type="RefSeq" id="XP_016938844.2">
    <property type="nucleotide sequence ID" value="XM_017083355.4"/>
</dbReference>
<dbReference type="CDD" id="cd12263">
    <property type="entry name" value="RRM_ABT1_like"/>
    <property type="match status" value="1"/>
</dbReference>
<dbReference type="InterPro" id="IPR039119">
    <property type="entry name" value="ABT1/Esf2"/>
</dbReference>
<evidence type="ECO:0000256" key="7">
    <source>
        <dbReference type="SAM" id="MobiDB-lite"/>
    </source>
</evidence>
<evidence type="ECO:0000256" key="1">
    <source>
        <dbReference type="ARBA" id="ARBA00004604"/>
    </source>
</evidence>
<reference evidence="10" key="1">
    <citation type="submission" date="2025-08" db="UniProtKB">
        <authorList>
            <consortium name="RefSeq"/>
        </authorList>
    </citation>
    <scope>IDENTIFICATION</scope>
</reference>
<evidence type="ECO:0000313" key="9">
    <source>
        <dbReference type="Proteomes" id="UP001652628"/>
    </source>
</evidence>
<evidence type="ECO:0000256" key="2">
    <source>
        <dbReference type="ARBA" id="ARBA00005819"/>
    </source>
</evidence>
<evidence type="ECO:0000256" key="5">
    <source>
        <dbReference type="ARBA" id="ARBA00023242"/>
    </source>
</evidence>
<keyword evidence="9" id="KW-1185">Reference proteome</keyword>
<proteinExistence type="inferred from homology"/>
<dbReference type="GeneID" id="108016648"/>
<dbReference type="PANTHER" id="PTHR12311">
    <property type="entry name" value="ACTIVATOR OF BASAL TRANSCRIPTION 1"/>
    <property type="match status" value="1"/>
</dbReference>
<keyword evidence="4 6" id="KW-0694">RNA-binding</keyword>
<gene>
    <name evidence="10" type="primary">LOC108016648</name>
</gene>
<dbReference type="InterPro" id="IPR000504">
    <property type="entry name" value="RRM_dom"/>
</dbReference>
<dbReference type="PANTHER" id="PTHR12311:SF7">
    <property type="entry name" value="ACTIVATOR OF BASAL TRANSCRIPTION 1"/>
    <property type="match status" value="1"/>
</dbReference>
<dbReference type="AlphaFoldDB" id="A0AB39ZLY9"/>
<protein>
    <recommendedName>
        <fullName evidence="3">Activator of basal transcription 1</fullName>
    </recommendedName>
</protein>
<evidence type="ECO:0000313" key="10">
    <source>
        <dbReference type="RefSeq" id="XP_016938844.2"/>
    </source>
</evidence>
<dbReference type="GO" id="GO:0034462">
    <property type="term" value="P:small-subunit processome assembly"/>
    <property type="evidence" value="ECO:0007669"/>
    <property type="project" value="TreeGrafter"/>
</dbReference>
<feature type="domain" description="RRM" evidence="8">
    <location>
        <begin position="127"/>
        <end position="209"/>
    </location>
</feature>
<evidence type="ECO:0000256" key="3">
    <source>
        <dbReference type="ARBA" id="ARBA00020737"/>
    </source>
</evidence>
<dbReference type="GO" id="GO:0003723">
    <property type="term" value="F:RNA binding"/>
    <property type="evidence" value="ECO:0007669"/>
    <property type="project" value="UniProtKB-UniRule"/>
</dbReference>